<organism evidence="1 2">
    <name type="scientific">Streptomyces vinaceus</name>
    <dbReference type="NCBI Taxonomy" id="1960"/>
    <lineage>
        <taxon>Bacteria</taxon>
        <taxon>Bacillati</taxon>
        <taxon>Actinomycetota</taxon>
        <taxon>Actinomycetes</taxon>
        <taxon>Kitasatosporales</taxon>
        <taxon>Streptomycetaceae</taxon>
        <taxon>Streptomyces</taxon>
    </lineage>
</organism>
<dbReference type="EMBL" id="CP023692">
    <property type="protein sequence ID" value="QEV43846.1"/>
    <property type="molecule type" value="Genomic_DNA"/>
</dbReference>
<keyword evidence="2" id="KW-1185">Reference proteome</keyword>
<dbReference type="KEGG" id="svn:CP980_01030"/>
<sequence length="225" mass="23836">MGTVVVGFRLGSDAKGRQATLVLTEAGVLHQSAGLLGMEPRPARPHAPIAPDRHPVPRQAAELRKVYAALINRGYTRELIPPACVRLDTVEHALHAQPYGSHAPRPHPELIADFTGAAPAGPGSLDDALAAFYTAIGITPRPRTPFPPGTAAVPRRVRAALRTLTDGQALTSGPQRSPGWTVTAGGIRLHAGGTKRTLDPREAADLQAALTAWLHHQQRTRPPGT</sequence>
<name>A0A5J6J881_STRVI</name>
<reference evidence="1 2" key="1">
    <citation type="submission" date="2017-09" db="EMBL/GenBank/DDBJ databases">
        <authorList>
            <person name="Lee N."/>
            <person name="Cho B.-K."/>
        </authorList>
    </citation>
    <scope>NUCLEOTIDE SEQUENCE [LARGE SCALE GENOMIC DNA]</scope>
    <source>
        <strain evidence="1 2">ATCC 27476</strain>
    </source>
</reference>
<evidence type="ECO:0000313" key="1">
    <source>
        <dbReference type="EMBL" id="QEV43846.1"/>
    </source>
</evidence>
<accession>A0A5J6J881</accession>
<dbReference type="Proteomes" id="UP000325563">
    <property type="component" value="Chromosome"/>
</dbReference>
<protein>
    <submittedName>
        <fullName evidence="1">Uncharacterized protein</fullName>
    </submittedName>
</protein>
<dbReference type="GeneID" id="95609162"/>
<evidence type="ECO:0000313" key="2">
    <source>
        <dbReference type="Proteomes" id="UP000325563"/>
    </source>
</evidence>
<dbReference type="RefSeq" id="WP_150492301.1">
    <property type="nucleotide sequence ID" value="NZ_BNBW01000012.1"/>
</dbReference>
<gene>
    <name evidence="1" type="ORF">CP980_01030</name>
</gene>
<dbReference type="AlphaFoldDB" id="A0A5J6J881"/>
<proteinExistence type="predicted"/>